<evidence type="ECO:0000313" key="1">
    <source>
        <dbReference type="EMBL" id="OCH83590.1"/>
    </source>
</evidence>
<organism evidence="1 2">
    <name type="scientific">Obba rivulosa</name>
    <dbReference type="NCBI Taxonomy" id="1052685"/>
    <lineage>
        <taxon>Eukaryota</taxon>
        <taxon>Fungi</taxon>
        <taxon>Dikarya</taxon>
        <taxon>Basidiomycota</taxon>
        <taxon>Agaricomycotina</taxon>
        <taxon>Agaricomycetes</taxon>
        <taxon>Polyporales</taxon>
        <taxon>Gelatoporiaceae</taxon>
        <taxon>Obba</taxon>
    </lineage>
</organism>
<evidence type="ECO:0000313" key="2">
    <source>
        <dbReference type="Proteomes" id="UP000250043"/>
    </source>
</evidence>
<feature type="non-terminal residue" evidence="1">
    <location>
        <position position="1"/>
    </location>
</feature>
<accession>A0A8E2DDC6</accession>
<gene>
    <name evidence="1" type="ORF">OBBRIDRAFT_715580</name>
</gene>
<protein>
    <submittedName>
        <fullName evidence="1">Uncharacterized protein</fullName>
    </submittedName>
</protein>
<dbReference type="EMBL" id="KV722960">
    <property type="protein sequence ID" value="OCH83590.1"/>
    <property type="molecule type" value="Genomic_DNA"/>
</dbReference>
<name>A0A8E2DDC6_9APHY</name>
<dbReference type="AlphaFoldDB" id="A0A8E2DDC6"/>
<sequence length="97" mass="11103">LDIDAPLLRTLEAVQHYRLRRILGLFTRCITAVIFTETGLQPLHYRRVLLALGYLRYICSLRRTAPCVAAVFRESIALARPGHPSWVSDLYHVLMAI</sequence>
<keyword evidence="2" id="KW-1185">Reference proteome</keyword>
<proteinExistence type="predicted"/>
<dbReference type="Proteomes" id="UP000250043">
    <property type="component" value="Unassembled WGS sequence"/>
</dbReference>
<reference evidence="1 2" key="1">
    <citation type="submission" date="2016-07" db="EMBL/GenBank/DDBJ databases">
        <title>Draft genome of the white-rot fungus Obba rivulosa 3A-2.</title>
        <authorList>
            <consortium name="DOE Joint Genome Institute"/>
            <person name="Miettinen O."/>
            <person name="Riley R."/>
            <person name="Acob R."/>
            <person name="Barry K."/>
            <person name="Cullen D."/>
            <person name="De Vries R."/>
            <person name="Hainaut M."/>
            <person name="Hatakka A."/>
            <person name="Henrissat B."/>
            <person name="Hilden K."/>
            <person name="Kuo R."/>
            <person name="Labutti K."/>
            <person name="Lipzen A."/>
            <person name="Makela M.R."/>
            <person name="Sandor L."/>
            <person name="Spatafora J.W."/>
            <person name="Grigoriev I.V."/>
            <person name="Hibbett D.S."/>
        </authorList>
    </citation>
    <scope>NUCLEOTIDE SEQUENCE [LARGE SCALE GENOMIC DNA]</scope>
    <source>
        <strain evidence="1 2">3A-2</strain>
    </source>
</reference>
<feature type="non-terminal residue" evidence="1">
    <location>
        <position position="97"/>
    </location>
</feature>
<dbReference type="OrthoDB" id="2802125at2759"/>